<evidence type="ECO:0000313" key="3">
    <source>
        <dbReference type="Proteomes" id="UP000078302"/>
    </source>
</evidence>
<reference evidence="2 3" key="1">
    <citation type="submission" date="2016-04" db="EMBL/GenBank/DDBJ databases">
        <title>Acidithiobacillus ferrooxidans genome sequencing and assembly.</title>
        <authorList>
            <person name="Zhou Z."/>
        </authorList>
    </citation>
    <scope>NUCLEOTIDE SEQUENCE [LARGE SCALE GENOMIC DNA]</scope>
    <source>
        <strain evidence="2 3">BY0502</strain>
    </source>
</reference>
<dbReference type="RefSeq" id="WP_064218702.1">
    <property type="nucleotide sequence ID" value="NZ_LVXZ01000066.1"/>
</dbReference>
<organism evidence="2 3">
    <name type="scientific">Acidithiobacillus ferrooxidans</name>
    <name type="common">Thiobacillus ferrooxidans</name>
    <dbReference type="NCBI Taxonomy" id="920"/>
    <lineage>
        <taxon>Bacteria</taxon>
        <taxon>Pseudomonadati</taxon>
        <taxon>Pseudomonadota</taxon>
        <taxon>Acidithiobacillia</taxon>
        <taxon>Acidithiobacillales</taxon>
        <taxon>Acidithiobacillaceae</taxon>
        <taxon>Acidithiobacillus</taxon>
    </lineage>
</organism>
<name>A0A179BL00_ACIFR</name>
<feature type="domain" description="DUF927" evidence="1">
    <location>
        <begin position="371"/>
        <end position="627"/>
    </location>
</feature>
<dbReference type="Proteomes" id="UP000078302">
    <property type="component" value="Unassembled WGS sequence"/>
</dbReference>
<protein>
    <recommendedName>
        <fullName evidence="1">DUF927 domain-containing protein</fullName>
    </recommendedName>
</protein>
<accession>A0A179BL00</accession>
<sequence>MRKKELFPEPEEGCSWAMLDIDGVEAPPGVDPCSRDAVEYVTTLLPPEFREVSYVAALSNSAGIRKPDGELFKPGIRVHLFYLLNHPVQGPLLAAWLEQHCYNAYFYTVGPNSGNIPMVTPGIDPAPLRSSVQIHYTAAPILGEEVICDVPPEGRIWLQKKGADSVQVPEIEPTLPHDVKERRNEIRRNWAVENGYRLENRQVRIGASRYSSERLVPENPSEIRMGRELIRTDLRANGNVLGLVLADEKTPNSWYVVKSRPWLARRMGDDVEIPLEEFCPAALQEVQKLWWIHEITTAPDEDDPKNGDTAGTLVSALSEPPSGMVRLDRESYLRNLFLRNWGSDYVYGSGYVQITVGDPPNTTWQKVFSFFYVYAKVRTDRHNNWSFILHVLRPDGGWSEVIVPAQDLYDGNKALMELATHGVEIYSAGKKHLVRYILEYPCDRIERLVDRTGWSEDGQSFVLPQQTISNDPNGNGGELYLARSAQGLIEGIRSSGTLNEWQEAVAQLCLGNSRLEMALFLAFLPPLMKPLNHPTFGVHFWGTSSLGKSASMQVAASVWGKPSQVYHQWRTTDNGLEGLAYAHSDILLLLDEIRQANAQIVRDAAFMLGNEKRKARANREGDLRAIKRWRLAYLSNGERSSTDFVREGGIEVMGGFSVRLLDIPIDGGAGMGAIENLCGYPTPNELINAIETNSNAFYGDAAVAFIQGLFLRVTSDELIERYNAFKPFFMDKLPAVERNTEMLRILQRFTIIAFAGELAIEFGVLPYESGQAICTMVRIATEHESARGGSEPLDILERMGFIKREISRNRCSNFKRLNKAHSSFFEGGGYDPRIFWGYSIYPNSDSDQILEFRIPRALFKDVFCHGVNPKALINALRDRDCLSEDNHKIGKRRERCYVIPYAFVAEGEVEFDEQGEDNDRLSRQLDQLRNL</sequence>
<evidence type="ECO:0000313" key="2">
    <source>
        <dbReference type="EMBL" id="OAP91801.1"/>
    </source>
</evidence>
<keyword evidence="3" id="KW-1185">Reference proteome</keyword>
<dbReference type="Pfam" id="PF06048">
    <property type="entry name" value="DUF927"/>
    <property type="match status" value="1"/>
</dbReference>
<proteinExistence type="predicted"/>
<gene>
    <name evidence="2" type="ORF">A4H96_05745</name>
</gene>
<dbReference type="EMBL" id="LVXZ01000066">
    <property type="protein sequence ID" value="OAP91801.1"/>
    <property type="molecule type" value="Genomic_DNA"/>
</dbReference>
<dbReference type="InterPro" id="IPR009270">
    <property type="entry name" value="DUF927"/>
</dbReference>
<comment type="caution">
    <text evidence="2">The sequence shown here is derived from an EMBL/GenBank/DDBJ whole genome shotgun (WGS) entry which is preliminary data.</text>
</comment>
<evidence type="ECO:0000259" key="1">
    <source>
        <dbReference type="Pfam" id="PF06048"/>
    </source>
</evidence>
<dbReference type="AlphaFoldDB" id="A0A179BL00"/>